<evidence type="ECO:0000313" key="5">
    <source>
        <dbReference type="EMBL" id="ABV97133.1"/>
    </source>
</evidence>
<dbReference type="eggNOG" id="COG2188">
    <property type="taxonomic scope" value="Bacteria"/>
</dbReference>
<dbReference type="InterPro" id="IPR036390">
    <property type="entry name" value="WH_DNA-bd_sf"/>
</dbReference>
<dbReference type="AlphaFoldDB" id="A8M6A8"/>
<dbReference type="KEGG" id="saq:Sare_1226"/>
<dbReference type="InterPro" id="IPR000524">
    <property type="entry name" value="Tscrpt_reg_HTH_GntR"/>
</dbReference>
<organism evidence="5">
    <name type="scientific">Salinispora arenicola (strain CNS-205)</name>
    <dbReference type="NCBI Taxonomy" id="391037"/>
    <lineage>
        <taxon>Bacteria</taxon>
        <taxon>Bacillati</taxon>
        <taxon>Actinomycetota</taxon>
        <taxon>Actinomycetes</taxon>
        <taxon>Micromonosporales</taxon>
        <taxon>Micromonosporaceae</taxon>
        <taxon>Salinispora</taxon>
    </lineage>
</organism>
<evidence type="ECO:0000259" key="4">
    <source>
        <dbReference type="PROSITE" id="PS50949"/>
    </source>
</evidence>
<dbReference type="InterPro" id="IPR050679">
    <property type="entry name" value="Bact_HTH_transcr_reg"/>
</dbReference>
<dbReference type="GO" id="GO:0003677">
    <property type="term" value="F:DNA binding"/>
    <property type="evidence" value="ECO:0007669"/>
    <property type="project" value="UniProtKB-KW"/>
</dbReference>
<gene>
    <name evidence="5" type="ordered locus">Sare_1226</name>
</gene>
<feature type="domain" description="HTH gntR-type" evidence="4">
    <location>
        <begin position="91"/>
        <end position="159"/>
    </location>
</feature>
<dbReference type="PANTHER" id="PTHR44846:SF1">
    <property type="entry name" value="MANNOSYL-D-GLYCERATE TRANSPORT_METABOLISM SYSTEM REPRESSOR MNGR-RELATED"/>
    <property type="match status" value="1"/>
</dbReference>
<evidence type="ECO:0000256" key="3">
    <source>
        <dbReference type="ARBA" id="ARBA00023163"/>
    </source>
</evidence>
<dbReference type="PRINTS" id="PR00035">
    <property type="entry name" value="HTHGNTR"/>
</dbReference>
<dbReference type="PROSITE" id="PS50949">
    <property type="entry name" value="HTH_GNTR"/>
    <property type="match status" value="3"/>
</dbReference>
<dbReference type="HOGENOM" id="CLU_1169990_0_0_11"/>
<dbReference type="GO" id="GO:0003700">
    <property type="term" value="F:DNA-binding transcription factor activity"/>
    <property type="evidence" value="ECO:0007669"/>
    <property type="project" value="InterPro"/>
</dbReference>
<name>A8M6A8_SALAI</name>
<keyword evidence="3" id="KW-0804">Transcription</keyword>
<proteinExistence type="predicted"/>
<dbReference type="SMART" id="SM00345">
    <property type="entry name" value="HTH_GNTR"/>
    <property type="match status" value="3"/>
</dbReference>
<feature type="domain" description="HTH gntR-type" evidence="4">
    <location>
        <begin position="15"/>
        <end position="83"/>
    </location>
</feature>
<dbReference type="SUPFAM" id="SSF46785">
    <property type="entry name" value="Winged helix' DNA-binding domain"/>
    <property type="match status" value="3"/>
</dbReference>
<dbReference type="EMBL" id="CP000850">
    <property type="protein sequence ID" value="ABV97133.1"/>
    <property type="molecule type" value="Genomic_DNA"/>
</dbReference>
<dbReference type="InterPro" id="IPR036388">
    <property type="entry name" value="WH-like_DNA-bd_sf"/>
</dbReference>
<dbReference type="OrthoDB" id="3402772at2"/>
<dbReference type="Gene3D" id="1.10.10.10">
    <property type="entry name" value="Winged helix-like DNA-binding domain superfamily/Winged helix DNA-binding domain"/>
    <property type="match status" value="3"/>
</dbReference>
<feature type="domain" description="HTH gntR-type" evidence="4">
    <location>
        <begin position="163"/>
        <end position="231"/>
    </location>
</feature>
<dbReference type="Pfam" id="PF00392">
    <property type="entry name" value="GntR"/>
    <property type="match status" value="3"/>
</dbReference>
<reference evidence="5" key="1">
    <citation type="submission" date="2007-10" db="EMBL/GenBank/DDBJ databases">
        <title>Complete sequence of Salinispora arenicola CNS-205.</title>
        <authorList>
            <consortium name="US DOE Joint Genome Institute"/>
            <person name="Copeland A."/>
            <person name="Lucas S."/>
            <person name="Lapidus A."/>
            <person name="Barry K."/>
            <person name="Glavina del Rio T."/>
            <person name="Dalin E."/>
            <person name="Tice H."/>
            <person name="Pitluck S."/>
            <person name="Foster B."/>
            <person name="Schmutz J."/>
            <person name="Larimer F."/>
            <person name="Land M."/>
            <person name="Hauser L."/>
            <person name="Kyrpides N."/>
            <person name="Ivanova N."/>
            <person name="Jensen P.R."/>
            <person name="Moore B.S."/>
            <person name="Penn K."/>
            <person name="Jenkins C."/>
            <person name="Udwary D."/>
            <person name="Xiang L."/>
            <person name="Gontang E."/>
            <person name="Richardson P."/>
        </authorList>
    </citation>
    <scope>NUCLEOTIDE SEQUENCE [LARGE SCALE GENOMIC DNA]</scope>
    <source>
        <strain evidence="5">CNS-205</strain>
    </source>
</reference>
<dbReference type="GO" id="GO:0045892">
    <property type="term" value="P:negative regulation of DNA-templated transcription"/>
    <property type="evidence" value="ECO:0007669"/>
    <property type="project" value="TreeGrafter"/>
</dbReference>
<sequence>MTTARRPVKTGGVSGAGYREIAQTLRESIQAGELAPGAALPPESEVCRRWAVSRVTARRALAALEADGLIESVAGLGRFVKATDQGQARIASRAEAIAAEIQADIQSGRLAAGMRVDSEASLSRRYGIARGTSRQALLILDRGGLTTTIPGRGRFVASSDRIENRAEEVARSLEAEIRAGNFPVNTELPGEKMLAERYRVARSTVRRALNILEFNGLIARPPGKPRLVLPTKTNPGG</sequence>
<protein>
    <submittedName>
        <fullName evidence="5">Transcriptional regulator, GntR family</fullName>
    </submittedName>
</protein>
<evidence type="ECO:0000256" key="1">
    <source>
        <dbReference type="ARBA" id="ARBA00023015"/>
    </source>
</evidence>
<dbReference type="PANTHER" id="PTHR44846">
    <property type="entry name" value="MANNOSYL-D-GLYCERATE TRANSPORT/METABOLISM SYSTEM REPRESSOR MNGR-RELATED"/>
    <property type="match status" value="1"/>
</dbReference>
<dbReference type="STRING" id="391037.Sare_1226"/>
<keyword evidence="1" id="KW-0805">Transcription regulation</keyword>
<evidence type="ECO:0000256" key="2">
    <source>
        <dbReference type="ARBA" id="ARBA00023125"/>
    </source>
</evidence>
<keyword evidence="2" id="KW-0238">DNA-binding</keyword>
<accession>A8M6A8</accession>